<proteinExistence type="inferred from homology"/>
<keyword evidence="4" id="KW-1185">Reference proteome</keyword>
<gene>
    <name evidence="3" type="ORF">PCOR1329_LOCUS68456</name>
</gene>
<protein>
    <recommendedName>
        <fullName evidence="1">ATP-dependent DNA helicase</fullName>
        <ecNumber evidence="1">5.6.2.3</ecNumber>
    </recommendedName>
</protein>
<dbReference type="Gene3D" id="3.40.50.300">
    <property type="entry name" value="P-loop containing nucleotide triphosphate hydrolases"/>
    <property type="match status" value="1"/>
</dbReference>
<dbReference type="InterPro" id="IPR010285">
    <property type="entry name" value="DNA_helicase_pif1-like_DEAD"/>
</dbReference>
<comment type="caution">
    <text evidence="3">The sequence shown here is derived from an EMBL/GenBank/DDBJ whole genome shotgun (WGS) entry which is preliminary data.</text>
</comment>
<sequence length="493" mass="53531">MNVQGYPLYRRRAPSGTAVKNGHLIDAGDVVPCSPVLSRKLGCHLNIEHCASLKSVKYLYKYIHKGHDRAVLSVQADEVQQYIDTRYVGPSESTWRLLTFPIQCKSHTVQHLAVHLPGLHRLRFHAGGEAQALSDGKQTILTAWFELNSALPDGQAPAPQDLLYVDVPRYFTWDRGSTKWKRRSRQTPSADVLGRLHASTPAEGQRWYLYLLLLHVRGAASWDDLAPRIEGVPEDARAHDFRAACQARGLAETDDECTTALEEAARIKGAQGLRNLFAVILLHCNVGAPRDLCDKFATDLADDYARDHDAATAANHALVHLQSLLAQAGKTLAHFNLPSPPTSLAPEKIQRDRLREQACDRCACAQRASEARSQTGLGSGCLDGPGGTGETFVYRAVIDLARGKGDVALACAWSGIAALLLEGGRACHSRFGLPVPLPTEDVQSNIAAASARAASLRLPDDIVMASDTPPTELCMAVFPDLVARSASCARPEP</sequence>
<keyword evidence="1" id="KW-0233">DNA recombination</keyword>
<dbReference type="Proteomes" id="UP001189429">
    <property type="component" value="Unassembled WGS sequence"/>
</dbReference>
<comment type="catalytic activity">
    <reaction evidence="1">
        <text>ATP + H2O = ADP + phosphate + H(+)</text>
        <dbReference type="Rhea" id="RHEA:13065"/>
        <dbReference type="ChEBI" id="CHEBI:15377"/>
        <dbReference type="ChEBI" id="CHEBI:15378"/>
        <dbReference type="ChEBI" id="CHEBI:30616"/>
        <dbReference type="ChEBI" id="CHEBI:43474"/>
        <dbReference type="ChEBI" id="CHEBI:456216"/>
        <dbReference type="EC" id="5.6.2.3"/>
    </reaction>
</comment>
<keyword evidence="1" id="KW-0227">DNA damage</keyword>
<feature type="non-terminal residue" evidence="3">
    <location>
        <position position="493"/>
    </location>
</feature>
<evidence type="ECO:0000259" key="2">
    <source>
        <dbReference type="Pfam" id="PF05970"/>
    </source>
</evidence>
<keyword evidence="1" id="KW-0378">Hydrolase</keyword>
<evidence type="ECO:0000313" key="4">
    <source>
        <dbReference type="Proteomes" id="UP001189429"/>
    </source>
</evidence>
<comment type="cofactor">
    <cofactor evidence="1">
        <name>Mg(2+)</name>
        <dbReference type="ChEBI" id="CHEBI:18420"/>
    </cofactor>
</comment>
<dbReference type="PANTHER" id="PTHR10492">
    <property type="match status" value="1"/>
</dbReference>
<evidence type="ECO:0000313" key="3">
    <source>
        <dbReference type="EMBL" id="CAK0887383.1"/>
    </source>
</evidence>
<reference evidence="3" key="1">
    <citation type="submission" date="2023-10" db="EMBL/GenBank/DDBJ databases">
        <authorList>
            <person name="Chen Y."/>
            <person name="Shah S."/>
            <person name="Dougan E. K."/>
            <person name="Thang M."/>
            <person name="Chan C."/>
        </authorList>
    </citation>
    <scope>NUCLEOTIDE SEQUENCE [LARGE SCALE GENOMIC DNA]</scope>
</reference>
<dbReference type="EMBL" id="CAUYUJ010018934">
    <property type="protein sequence ID" value="CAK0887383.1"/>
    <property type="molecule type" value="Genomic_DNA"/>
</dbReference>
<keyword evidence="1" id="KW-0347">Helicase</keyword>
<name>A0ABN9WPN0_9DINO</name>
<accession>A0ABN9WPN0</accession>
<dbReference type="Pfam" id="PF05970">
    <property type="entry name" value="PIF1"/>
    <property type="match status" value="1"/>
</dbReference>
<dbReference type="InterPro" id="IPR027417">
    <property type="entry name" value="P-loop_NTPase"/>
</dbReference>
<keyword evidence="1" id="KW-0234">DNA repair</keyword>
<keyword evidence="1" id="KW-0547">Nucleotide-binding</keyword>
<evidence type="ECO:0000256" key="1">
    <source>
        <dbReference type="RuleBase" id="RU363044"/>
    </source>
</evidence>
<keyword evidence="1" id="KW-0067">ATP-binding</keyword>
<feature type="domain" description="DNA helicase Pif1-like DEAD-box helicase" evidence="2">
    <location>
        <begin position="382"/>
        <end position="457"/>
    </location>
</feature>
<dbReference type="EC" id="5.6.2.3" evidence="1"/>
<comment type="similarity">
    <text evidence="1">Belongs to the helicase family.</text>
</comment>
<organism evidence="3 4">
    <name type="scientific">Prorocentrum cordatum</name>
    <dbReference type="NCBI Taxonomy" id="2364126"/>
    <lineage>
        <taxon>Eukaryota</taxon>
        <taxon>Sar</taxon>
        <taxon>Alveolata</taxon>
        <taxon>Dinophyceae</taxon>
        <taxon>Prorocentrales</taxon>
        <taxon>Prorocentraceae</taxon>
        <taxon>Prorocentrum</taxon>
    </lineage>
</organism>